<dbReference type="Proteomes" id="UP000091918">
    <property type="component" value="Unassembled WGS sequence"/>
</dbReference>
<organism evidence="1 2">
    <name type="scientific">Emergomyces africanus</name>
    <dbReference type="NCBI Taxonomy" id="1955775"/>
    <lineage>
        <taxon>Eukaryota</taxon>
        <taxon>Fungi</taxon>
        <taxon>Dikarya</taxon>
        <taxon>Ascomycota</taxon>
        <taxon>Pezizomycotina</taxon>
        <taxon>Eurotiomycetes</taxon>
        <taxon>Eurotiomycetidae</taxon>
        <taxon>Onygenales</taxon>
        <taxon>Ajellomycetaceae</taxon>
        <taxon>Emergomyces</taxon>
    </lineage>
</organism>
<accession>A0A1B7NKT1</accession>
<comment type="caution">
    <text evidence="1">The sequence shown here is derived from an EMBL/GenBank/DDBJ whole genome shotgun (WGS) entry which is preliminary data.</text>
</comment>
<evidence type="ECO:0000313" key="1">
    <source>
        <dbReference type="EMBL" id="OAX77423.1"/>
    </source>
</evidence>
<keyword evidence="2" id="KW-1185">Reference proteome</keyword>
<protein>
    <submittedName>
        <fullName evidence="1">Uncharacterized protein</fullName>
    </submittedName>
</protein>
<reference evidence="1 2" key="1">
    <citation type="submission" date="2015-07" db="EMBL/GenBank/DDBJ databases">
        <title>Emmonsia species relationships and genome sequence.</title>
        <authorList>
            <person name="Cuomo C.A."/>
            <person name="Schwartz I.S."/>
            <person name="Kenyon C."/>
            <person name="de Hoog G.S."/>
            <person name="Govender N.P."/>
            <person name="Botha A."/>
            <person name="Moreno L."/>
            <person name="de Vries M."/>
            <person name="Munoz J.F."/>
            <person name="Stielow J.B."/>
        </authorList>
    </citation>
    <scope>NUCLEOTIDE SEQUENCE [LARGE SCALE GENOMIC DNA]</scope>
    <source>
        <strain evidence="1 2">CBS 136260</strain>
    </source>
</reference>
<dbReference type="EMBL" id="LGUA01002556">
    <property type="protein sequence ID" value="OAX77423.1"/>
    <property type="molecule type" value="Genomic_DNA"/>
</dbReference>
<evidence type="ECO:0000313" key="2">
    <source>
        <dbReference type="Proteomes" id="UP000091918"/>
    </source>
</evidence>
<gene>
    <name evidence="1" type="ORF">ACJ72_08279</name>
</gene>
<proteinExistence type="predicted"/>
<sequence length="85" mass="9227">MILNGSLTVIISMWTNHSALIHSINNNTEVVLDNTINSSNTTSDVIDNSITITTTTITISDAASVTQVISQWNSFASDRESQNDQ</sequence>
<name>A0A1B7NKT1_9EURO</name>
<dbReference type="AlphaFoldDB" id="A0A1B7NKT1"/>